<feature type="compositionally biased region" description="Basic and acidic residues" evidence="1">
    <location>
        <begin position="76"/>
        <end position="88"/>
    </location>
</feature>
<organism evidence="3 4">
    <name type="scientific">Rhododendron williamsianum</name>
    <dbReference type="NCBI Taxonomy" id="262921"/>
    <lineage>
        <taxon>Eukaryota</taxon>
        <taxon>Viridiplantae</taxon>
        <taxon>Streptophyta</taxon>
        <taxon>Embryophyta</taxon>
        <taxon>Tracheophyta</taxon>
        <taxon>Spermatophyta</taxon>
        <taxon>Magnoliopsida</taxon>
        <taxon>eudicotyledons</taxon>
        <taxon>Gunneridae</taxon>
        <taxon>Pentapetalae</taxon>
        <taxon>asterids</taxon>
        <taxon>Ericales</taxon>
        <taxon>Ericaceae</taxon>
        <taxon>Ericoideae</taxon>
        <taxon>Rhodoreae</taxon>
        <taxon>Rhododendron</taxon>
    </lineage>
</organism>
<evidence type="ECO:0000256" key="1">
    <source>
        <dbReference type="SAM" id="MobiDB-lite"/>
    </source>
</evidence>
<dbReference type="PANTHER" id="PTHR38937">
    <property type="entry name" value="MEMBRANE PROTEIN OF ER BODY-LIKE PROTEIN"/>
    <property type="match status" value="1"/>
</dbReference>
<keyword evidence="2" id="KW-1133">Transmembrane helix</keyword>
<keyword evidence="2" id="KW-0472">Membrane</keyword>
<feature type="compositionally biased region" description="Basic and acidic residues" evidence="1">
    <location>
        <begin position="1"/>
        <end position="13"/>
    </location>
</feature>
<keyword evidence="4" id="KW-1185">Reference proteome</keyword>
<name>A0A6A4M8I6_9ERIC</name>
<accession>A0A6A4M8I6</accession>
<dbReference type="Proteomes" id="UP000428333">
    <property type="component" value="Linkage Group LG02"/>
</dbReference>
<keyword evidence="2" id="KW-0812">Transmembrane</keyword>
<evidence type="ECO:0000256" key="2">
    <source>
        <dbReference type="SAM" id="Phobius"/>
    </source>
</evidence>
<comment type="caution">
    <text evidence="3">The sequence shown here is derived from an EMBL/GenBank/DDBJ whole genome shotgun (WGS) entry which is preliminary data.</text>
</comment>
<feature type="non-terminal residue" evidence="3">
    <location>
        <position position="1"/>
    </location>
</feature>
<feature type="region of interest" description="Disordered" evidence="1">
    <location>
        <begin position="1"/>
        <end position="173"/>
    </location>
</feature>
<proteinExistence type="predicted"/>
<dbReference type="AlphaFoldDB" id="A0A6A4M8I6"/>
<dbReference type="EMBL" id="QEFC01000329">
    <property type="protein sequence ID" value="KAE9464681.1"/>
    <property type="molecule type" value="Genomic_DNA"/>
</dbReference>
<feature type="transmembrane region" description="Helical" evidence="2">
    <location>
        <begin position="695"/>
        <end position="717"/>
    </location>
</feature>
<evidence type="ECO:0000313" key="4">
    <source>
        <dbReference type="Proteomes" id="UP000428333"/>
    </source>
</evidence>
<dbReference type="PANTHER" id="PTHR38937:SF2">
    <property type="entry name" value="MEMBRANE PROTEIN OF ER BODY-LIKE PROTEIN ISOFORM X1"/>
    <property type="match status" value="1"/>
</dbReference>
<evidence type="ECO:0000313" key="3">
    <source>
        <dbReference type="EMBL" id="KAE9464681.1"/>
    </source>
</evidence>
<feature type="transmembrane region" description="Helical" evidence="2">
    <location>
        <begin position="669"/>
        <end position="688"/>
    </location>
</feature>
<sequence length="809" mass="87708">MEVAEQQREWQKEEVEEEEEAALEGRRARNLAAGVSEAADASSGDEMLPFSDPVSESEEVEYGREELHYNNSNGNSKERNGVEPRKTTESGAASTASGEEMLASSAAPVGESNEVKLRKTETGGTGGEEMLTSCSSGPVDEFQEEEESRQEELRIGIEVESDAQQKSEKNVYYDQDQGTETISGYSVTDNSSVRGSASEKLFGDDGLVATLTKVESQRDDNFTGFGLQPSEKSSEEHRTNKSLTDITESHDEIQLIEEIDNELTEFDVERVLEKQDTHDLYFASELDGISVHATKAADISLAGSMEPAADEYDHVREPEVFRCLSCFSFFIPSGEGFTLFKIFGDKSGKEKMQSPQPIPVVKKNWLFSIFASRKEEMLSEQGSGGKMYVEENIVAASKQEVASPLLSFGAQGLVQISTDKHQNSGVSIVPSSAQGPKLVGEPIAVDIIKKVQWWMGFLTSDAEGAAFDNLDFGRVHQLDSSSSLNEMLWGKGSDHLATQLAGRTPVQTEEPAENDDTAGAAVEDSKLQKPVPVLGGSDITGKGNILPDFPAEKRQNVGATLPISSVVEARNVEIKISLMVRTAYPSEVSQHSINGTKVDIHKEETLKSDKAHKGALSLPVQDAHCFKTHKPTLQKIQLKAVQATLNGPINTTSDAEAGGSRGVEIIKSIVYGGLLESITSLGIVSSAAGGDASTLNILALGLANLVGGLFVIGHHLWTLKDDHPMETSDQVTTQKNRTSVVYGFTFRVSDNVDYKLIAVAGASLLCIIILAIGKVYVQSQRTPKAYLKTIPTMSSSVLWHQVFLMQLVI</sequence>
<protein>
    <submittedName>
        <fullName evidence="3">Uncharacterized protein</fullName>
    </submittedName>
</protein>
<feature type="region of interest" description="Disordered" evidence="1">
    <location>
        <begin position="220"/>
        <end position="241"/>
    </location>
</feature>
<dbReference type="InterPro" id="IPR052843">
    <property type="entry name" value="ER_body_metal_sequester"/>
</dbReference>
<gene>
    <name evidence="3" type="ORF">C3L33_03439</name>
</gene>
<feature type="transmembrane region" description="Helical" evidence="2">
    <location>
        <begin position="756"/>
        <end position="777"/>
    </location>
</feature>
<feature type="compositionally biased region" description="Basic and acidic residues" evidence="1">
    <location>
        <begin position="150"/>
        <end position="171"/>
    </location>
</feature>
<dbReference type="OrthoDB" id="1924921at2759"/>
<reference evidence="3 4" key="1">
    <citation type="journal article" date="2019" name="Genome Biol. Evol.">
        <title>The Rhododendron genome and chromosomal organization provide insight into shared whole-genome duplications across the heath family (Ericaceae).</title>
        <authorList>
            <person name="Soza V.L."/>
            <person name="Lindsley D."/>
            <person name="Waalkes A."/>
            <person name="Ramage E."/>
            <person name="Patwardhan R.P."/>
            <person name="Burton J.N."/>
            <person name="Adey A."/>
            <person name="Kumar A."/>
            <person name="Qiu R."/>
            <person name="Shendure J."/>
            <person name="Hall B."/>
        </authorList>
    </citation>
    <scope>NUCLEOTIDE SEQUENCE [LARGE SCALE GENOMIC DNA]</scope>
    <source>
        <strain evidence="3">RSF 1966-606</strain>
    </source>
</reference>